<keyword evidence="2" id="KW-1185">Reference proteome</keyword>
<dbReference type="EMBL" id="CP003050">
    <property type="protein sequence ID" value="AGB14932.1"/>
    <property type="molecule type" value="Genomic_DNA"/>
</dbReference>
<accession>L0IAF9</accession>
<reference evidence="1" key="1">
    <citation type="submission" date="2011-09" db="EMBL/GenBank/DDBJ databases">
        <title>Complete sequence of Halovivax ruber XH-70.</title>
        <authorList>
            <consortium name="US DOE Joint Genome Institute"/>
            <person name="Lucas S."/>
            <person name="Han J."/>
            <person name="Lapidus A."/>
            <person name="Cheng J.-F."/>
            <person name="Goodwin L."/>
            <person name="Pitluck S."/>
            <person name="Peters L."/>
            <person name="Mikhailova N."/>
            <person name="Davenport K."/>
            <person name="Detter J.C."/>
            <person name="Han C."/>
            <person name="Tapia R."/>
            <person name="Land M."/>
            <person name="Hauser L."/>
            <person name="Kyrpides N."/>
            <person name="Ivanova N."/>
            <person name="Pagani I."/>
            <person name="Sproer C."/>
            <person name="Anderson I."/>
            <person name="Woyke T."/>
        </authorList>
    </citation>
    <scope>NUCLEOTIDE SEQUENCE</scope>
    <source>
        <strain evidence="1">XH-70</strain>
    </source>
</reference>
<evidence type="ECO:0000313" key="1">
    <source>
        <dbReference type="EMBL" id="AGB14932.1"/>
    </source>
</evidence>
<evidence type="ECO:0000313" key="2">
    <source>
        <dbReference type="Proteomes" id="UP000010846"/>
    </source>
</evidence>
<dbReference type="HOGENOM" id="CLU_3178500_0_0_2"/>
<dbReference type="AlphaFoldDB" id="L0IAF9"/>
<organism evidence="1 2">
    <name type="scientific">Halovivax ruber (strain DSM 18193 / JCM 13892 / XH-70)</name>
    <dbReference type="NCBI Taxonomy" id="797302"/>
    <lineage>
        <taxon>Archaea</taxon>
        <taxon>Methanobacteriati</taxon>
        <taxon>Methanobacteriota</taxon>
        <taxon>Stenosarchaea group</taxon>
        <taxon>Halobacteria</taxon>
        <taxon>Halobacteriales</taxon>
        <taxon>Natrialbaceae</taxon>
        <taxon>Halovivax</taxon>
    </lineage>
</organism>
<name>L0IAF9_HALRX</name>
<dbReference type="Proteomes" id="UP000010846">
    <property type="component" value="Chromosome"/>
</dbReference>
<gene>
    <name evidence="1" type="ordered locus">Halru_0286</name>
</gene>
<sequence length="46" mass="5556">MIRNPPSRQKGLAQQWHRQPKRYPAFVWDWKLAEDLVLRLGNLKVN</sequence>
<protein>
    <submittedName>
        <fullName evidence="1">Uncharacterized protein</fullName>
    </submittedName>
</protein>
<dbReference type="KEGG" id="hru:Halru_0286"/>
<proteinExistence type="predicted"/>